<dbReference type="GeneID" id="97540831"/>
<protein>
    <submittedName>
        <fullName evidence="2">Glyoxalase/Bleomycin resistance protein/Dihydroxybiphenyl dioxygenase</fullName>
    </submittedName>
</protein>
<dbReference type="CDD" id="cd07262">
    <property type="entry name" value="VOC_like"/>
    <property type="match status" value="1"/>
</dbReference>
<dbReference type="PANTHER" id="PTHR35006">
    <property type="entry name" value="GLYOXALASE FAMILY PROTEIN (AFU_ORTHOLOGUE AFUA_5G14830)"/>
    <property type="match status" value="1"/>
</dbReference>
<evidence type="ECO:0000259" key="1">
    <source>
        <dbReference type="PROSITE" id="PS51819"/>
    </source>
</evidence>
<dbReference type="InterPro" id="IPR037523">
    <property type="entry name" value="VOC_core"/>
</dbReference>
<keyword evidence="2" id="KW-0223">Dioxygenase</keyword>
<dbReference type="Gene3D" id="3.10.180.10">
    <property type="entry name" value="2,3-Dihydroxybiphenyl 1,2-Dioxygenase, domain 1"/>
    <property type="match status" value="1"/>
</dbReference>
<reference evidence="2 3" key="1">
    <citation type="journal article" date="2013" name="ISME J.">
        <title>Comparative genomics of pathogenic lineages of Vibrio nigripulchritudo identifies virulence-associated traits.</title>
        <authorList>
            <person name="Goudenege D."/>
            <person name="Labreuche Y."/>
            <person name="Krin E."/>
            <person name="Ansquer D."/>
            <person name="Mangenot S."/>
            <person name="Calteau A."/>
            <person name="Medigue C."/>
            <person name="Mazel D."/>
            <person name="Polz M.F."/>
            <person name="Le Roux F."/>
        </authorList>
    </citation>
    <scope>NUCLEOTIDE SEQUENCE [LARGE SCALE GENOMIC DNA]</scope>
    <source>
        <strain evidence="2 3">SOn1</strain>
    </source>
</reference>
<name>A0AAV2VJL0_9VIBR</name>
<dbReference type="PROSITE" id="PS51819">
    <property type="entry name" value="VOC"/>
    <property type="match status" value="1"/>
</dbReference>
<evidence type="ECO:0000313" key="2">
    <source>
        <dbReference type="EMBL" id="CCO44872.1"/>
    </source>
</evidence>
<dbReference type="PANTHER" id="PTHR35006:SF4">
    <property type="entry name" value="BLR7706 PROTEIN"/>
    <property type="match status" value="1"/>
</dbReference>
<gene>
    <name evidence="2" type="ORF">VIBNISOn1_1280017</name>
</gene>
<keyword evidence="2" id="KW-0560">Oxidoreductase</keyword>
<proteinExistence type="predicted"/>
<accession>A0AAV2VJL0</accession>
<evidence type="ECO:0000313" key="3">
    <source>
        <dbReference type="Proteomes" id="UP000018211"/>
    </source>
</evidence>
<comment type="caution">
    <text evidence="2">The sequence shown here is derived from an EMBL/GenBank/DDBJ whole genome shotgun (WGS) entry which is preliminary data.</text>
</comment>
<organism evidence="2 3">
    <name type="scientific">Vibrio nigripulchritudo SOn1</name>
    <dbReference type="NCBI Taxonomy" id="1238450"/>
    <lineage>
        <taxon>Bacteria</taxon>
        <taxon>Pseudomonadati</taxon>
        <taxon>Pseudomonadota</taxon>
        <taxon>Gammaproteobacteria</taxon>
        <taxon>Vibrionales</taxon>
        <taxon>Vibrionaceae</taxon>
        <taxon>Vibrio</taxon>
    </lineage>
</organism>
<dbReference type="SUPFAM" id="SSF54593">
    <property type="entry name" value="Glyoxalase/Bleomycin resistance protein/Dihydroxybiphenyl dioxygenase"/>
    <property type="match status" value="1"/>
</dbReference>
<dbReference type="RefSeq" id="WP_022550994.1">
    <property type="nucleotide sequence ID" value="NZ_LK391965.1"/>
</dbReference>
<dbReference type="AlphaFoldDB" id="A0AAV2VJL0"/>
<dbReference type="InterPro" id="IPR004360">
    <property type="entry name" value="Glyas_Fos-R_dOase_dom"/>
</dbReference>
<dbReference type="GO" id="GO:0051213">
    <property type="term" value="F:dioxygenase activity"/>
    <property type="evidence" value="ECO:0007669"/>
    <property type="project" value="UniProtKB-KW"/>
</dbReference>
<dbReference type="InterPro" id="IPR029068">
    <property type="entry name" value="Glyas_Bleomycin-R_OHBP_Dase"/>
</dbReference>
<dbReference type="EMBL" id="CAOF01000033">
    <property type="protein sequence ID" value="CCO44872.1"/>
    <property type="molecule type" value="Genomic_DNA"/>
</dbReference>
<dbReference type="Pfam" id="PF00903">
    <property type="entry name" value="Glyoxalase"/>
    <property type="match status" value="1"/>
</dbReference>
<feature type="domain" description="VOC" evidence="1">
    <location>
        <begin position="2"/>
        <end position="122"/>
    </location>
</feature>
<sequence>MIINHVSVGTNNVERSTQFYDAVLGKLGVERSHTIDGVAVSYGKSFEFWVGSACCGHSSSGIGSHIAFNAPDIEAVNAFHQTALKFGGLCAGEPGYRPEYGEGYYAAYVHDPDGNKIEAVLFNPV</sequence>
<dbReference type="Proteomes" id="UP000018211">
    <property type="component" value="Unassembled WGS sequence"/>
</dbReference>